<dbReference type="EMBL" id="CM056816">
    <property type="protein sequence ID" value="KAJ8632891.1"/>
    <property type="molecule type" value="Genomic_DNA"/>
</dbReference>
<keyword evidence="2" id="KW-1185">Reference proteome</keyword>
<sequence length="145" mass="15943">MKMKNCSSLKKENSWGSSIFFKRSINAPMGAADVVHQVSAKGGYGDDIWITDAMIMSSDGNDLVRMFIWIICAMGRNWLSVARFPTSFFFLRHTIMGRLHKWHCAGIDLEGNLLGGWVAHSGPVIKMVVGGGYIFTLANSGGIRA</sequence>
<dbReference type="Proteomes" id="UP001234297">
    <property type="component" value="Chromosome 8"/>
</dbReference>
<evidence type="ECO:0000313" key="2">
    <source>
        <dbReference type="Proteomes" id="UP001234297"/>
    </source>
</evidence>
<evidence type="ECO:0000313" key="1">
    <source>
        <dbReference type="EMBL" id="KAJ8632891.1"/>
    </source>
</evidence>
<protein>
    <submittedName>
        <fullName evidence="1">Uncharacterized protein</fullName>
    </submittedName>
</protein>
<proteinExistence type="predicted"/>
<name>A0ACC2LHK6_PERAE</name>
<organism evidence="1 2">
    <name type="scientific">Persea americana</name>
    <name type="common">Avocado</name>
    <dbReference type="NCBI Taxonomy" id="3435"/>
    <lineage>
        <taxon>Eukaryota</taxon>
        <taxon>Viridiplantae</taxon>
        <taxon>Streptophyta</taxon>
        <taxon>Embryophyta</taxon>
        <taxon>Tracheophyta</taxon>
        <taxon>Spermatophyta</taxon>
        <taxon>Magnoliopsida</taxon>
        <taxon>Magnoliidae</taxon>
        <taxon>Laurales</taxon>
        <taxon>Lauraceae</taxon>
        <taxon>Persea</taxon>
    </lineage>
</organism>
<comment type="caution">
    <text evidence="1">The sequence shown here is derived from an EMBL/GenBank/DDBJ whole genome shotgun (WGS) entry which is preliminary data.</text>
</comment>
<reference evidence="1 2" key="1">
    <citation type="journal article" date="2022" name="Hortic Res">
        <title>A haplotype resolved chromosomal level avocado genome allows analysis of novel avocado genes.</title>
        <authorList>
            <person name="Nath O."/>
            <person name="Fletcher S.J."/>
            <person name="Hayward A."/>
            <person name="Shaw L.M."/>
            <person name="Masouleh A.K."/>
            <person name="Furtado A."/>
            <person name="Henry R.J."/>
            <person name="Mitter N."/>
        </authorList>
    </citation>
    <scope>NUCLEOTIDE SEQUENCE [LARGE SCALE GENOMIC DNA]</scope>
    <source>
        <strain evidence="2">cv. Hass</strain>
    </source>
</reference>
<gene>
    <name evidence="1" type="ORF">MRB53_026227</name>
</gene>
<accession>A0ACC2LHK6</accession>